<gene>
    <name evidence="1" type="ORF">SO694_00150044</name>
</gene>
<reference evidence="1 2" key="1">
    <citation type="submission" date="2024-03" db="EMBL/GenBank/DDBJ databases">
        <title>Aureococcus anophagefferens CCMP1851 and Kratosvirus quantuckense: Draft genome of a second virus-susceptible host strain in the model system.</title>
        <authorList>
            <person name="Chase E."/>
            <person name="Truchon A.R."/>
            <person name="Schepens W."/>
            <person name="Wilhelm S.W."/>
        </authorList>
    </citation>
    <scope>NUCLEOTIDE SEQUENCE [LARGE SCALE GENOMIC DNA]</scope>
    <source>
        <strain evidence="1 2">CCMP1851</strain>
    </source>
</reference>
<name>A0ABR1GES4_AURAN</name>
<evidence type="ECO:0000313" key="2">
    <source>
        <dbReference type="Proteomes" id="UP001363151"/>
    </source>
</evidence>
<accession>A0ABR1GES4</accession>
<sequence length="145" mass="16106">MAEILTSDKTDGEEEYEVETAVKAWVDARVDAEVARAEGLGQRTIKLTVKNCGLVFRDGAVENRVEVDTGFNFDTVEQIMLSPPVDVPCKRGYALRFVILSSGKPIVLLLPYVYELGVAKHTLQRWEFVNKALASSHHVVDAELT</sequence>
<keyword evidence="2" id="KW-1185">Reference proteome</keyword>
<dbReference type="EMBL" id="JBBJCI010000030">
    <property type="protein sequence ID" value="KAK7254398.1"/>
    <property type="molecule type" value="Genomic_DNA"/>
</dbReference>
<proteinExistence type="predicted"/>
<comment type="caution">
    <text evidence="1">The sequence shown here is derived from an EMBL/GenBank/DDBJ whole genome shotgun (WGS) entry which is preliminary data.</text>
</comment>
<dbReference type="Proteomes" id="UP001363151">
    <property type="component" value="Unassembled WGS sequence"/>
</dbReference>
<organism evidence="1 2">
    <name type="scientific">Aureococcus anophagefferens</name>
    <name type="common">Harmful bloom alga</name>
    <dbReference type="NCBI Taxonomy" id="44056"/>
    <lineage>
        <taxon>Eukaryota</taxon>
        <taxon>Sar</taxon>
        <taxon>Stramenopiles</taxon>
        <taxon>Ochrophyta</taxon>
        <taxon>Pelagophyceae</taxon>
        <taxon>Pelagomonadales</taxon>
        <taxon>Pelagomonadaceae</taxon>
        <taxon>Aureococcus</taxon>
    </lineage>
</organism>
<dbReference type="KEGG" id="aaf:AURANDRAFT_29456"/>
<evidence type="ECO:0000313" key="1">
    <source>
        <dbReference type="EMBL" id="KAK7254398.1"/>
    </source>
</evidence>
<dbReference type="KEGG" id="aaf:AURANDRAFT_35198"/>
<protein>
    <submittedName>
        <fullName evidence="1">Uncharacterized protein</fullName>
    </submittedName>
</protein>